<dbReference type="CDD" id="cd01335">
    <property type="entry name" value="Radical_SAM"/>
    <property type="match status" value="1"/>
</dbReference>
<gene>
    <name evidence="5" type="ORF">BSZ37_02955</name>
</gene>
<comment type="caution">
    <text evidence="5">The sequence shown here is derived from an EMBL/GenBank/DDBJ whole genome shotgun (WGS) entry which is preliminary data.</text>
</comment>
<dbReference type="Pfam" id="PF04055">
    <property type="entry name" value="Radical_SAM"/>
    <property type="match status" value="1"/>
</dbReference>
<dbReference type="PANTHER" id="PTHR43432">
    <property type="entry name" value="SLR0285 PROTEIN"/>
    <property type="match status" value="1"/>
</dbReference>
<dbReference type="PANTHER" id="PTHR43432:SF3">
    <property type="entry name" value="SLR0285 PROTEIN"/>
    <property type="match status" value="1"/>
</dbReference>
<evidence type="ECO:0000256" key="2">
    <source>
        <dbReference type="ARBA" id="ARBA00023004"/>
    </source>
</evidence>
<dbReference type="SFLD" id="SFLDG01084">
    <property type="entry name" value="Uncharacterised_Radical_SAM_Su"/>
    <property type="match status" value="1"/>
</dbReference>
<sequence>MSDPLPRRGRAAAVNPVGRFARLDVTLDPAALDDDERRAVPTQVFRDTTRTALATNDSPDLPFSHSLNPYRGCEHGCPYCFARPSHEYLGFSAGLDFETKIVAKPDLPRLLSEALQKPSWRPQTIALSGNTDPYQPIERRLEITRGCLEVLLRHRNPVGLITKNALVTRDLDVLRELAALDLVRVTLSATTLRDDLARPMEPRASRPGARLRAVEALAEAGVPVGVNAAPLIPGLTDEELPAILRAAADAGATSAGYMLVRLPGAVQDVFEEWLRRTLPDRADRVLNRILEGKGGRLNDPRFGHRFRSDGPYADAIRQVFRAEVRRLGLNRDRAPLATHHFRRLSGGQMDLF</sequence>
<dbReference type="GO" id="GO:0046872">
    <property type="term" value="F:metal ion binding"/>
    <property type="evidence" value="ECO:0007669"/>
    <property type="project" value="UniProtKB-KW"/>
</dbReference>
<reference evidence="5 6" key="1">
    <citation type="submission" date="2016-11" db="EMBL/GenBank/DDBJ databases">
        <title>Study of marine rhodopsin-containing bacteria.</title>
        <authorList>
            <person name="Yoshizawa S."/>
            <person name="Kumagai Y."/>
            <person name="Kogure K."/>
        </authorList>
    </citation>
    <scope>NUCLEOTIDE SEQUENCE [LARGE SCALE GENOMIC DNA]</scope>
    <source>
        <strain evidence="5 6">SAORIC-28</strain>
    </source>
</reference>
<name>A0A271IWI9_9BACT</name>
<organism evidence="5 6">
    <name type="scientific">Rubrivirga marina</name>
    <dbReference type="NCBI Taxonomy" id="1196024"/>
    <lineage>
        <taxon>Bacteria</taxon>
        <taxon>Pseudomonadati</taxon>
        <taxon>Rhodothermota</taxon>
        <taxon>Rhodothermia</taxon>
        <taxon>Rhodothermales</taxon>
        <taxon>Rubricoccaceae</taxon>
        <taxon>Rubrivirga</taxon>
    </lineage>
</organism>
<keyword evidence="2" id="KW-0408">Iron</keyword>
<dbReference type="Proteomes" id="UP000216339">
    <property type="component" value="Unassembled WGS sequence"/>
</dbReference>
<dbReference type="InterPro" id="IPR006638">
    <property type="entry name" value="Elp3/MiaA/NifB-like_rSAM"/>
</dbReference>
<accession>A0A271IWI9</accession>
<dbReference type="InterPro" id="IPR040086">
    <property type="entry name" value="MJ0683-like"/>
</dbReference>
<evidence type="ECO:0000256" key="3">
    <source>
        <dbReference type="ARBA" id="ARBA00023014"/>
    </source>
</evidence>
<dbReference type="SMART" id="SM00729">
    <property type="entry name" value="Elp3"/>
    <property type="match status" value="1"/>
</dbReference>
<feature type="domain" description="Elp3/MiaA/NifB-like radical SAM core" evidence="4">
    <location>
        <begin position="63"/>
        <end position="291"/>
    </location>
</feature>
<dbReference type="InterPro" id="IPR058240">
    <property type="entry name" value="rSAM_sf"/>
</dbReference>
<evidence type="ECO:0000313" key="5">
    <source>
        <dbReference type="EMBL" id="PAP75477.1"/>
    </source>
</evidence>
<dbReference type="AlphaFoldDB" id="A0A271IWI9"/>
<evidence type="ECO:0000259" key="4">
    <source>
        <dbReference type="SMART" id="SM00729"/>
    </source>
</evidence>
<keyword evidence="6" id="KW-1185">Reference proteome</keyword>
<dbReference type="InterPro" id="IPR007197">
    <property type="entry name" value="rSAM"/>
</dbReference>
<keyword evidence="1" id="KW-0479">Metal-binding</keyword>
<dbReference type="RefSeq" id="WP_095509109.1">
    <property type="nucleotide sequence ID" value="NZ_MQWD01000001.1"/>
</dbReference>
<dbReference type="OrthoDB" id="9785699at2"/>
<evidence type="ECO:0000256" key="1">
    <source>
        <dbReference type="ARBA" id="ARBA00022723"/>
    </source>
</evidence>
<dbReference type="EMBL" id="MQWD01000001">
    <property type="protein sequence ID" value="PAP75477.1"/>
    <property type="molecule type" value="Genomic_DNA"/>
</dbReference>
<dbReference type="Gene3D" id="3.80.30.30">
    <property type="match status" value="1"/>
</dbReference>
<dbReference type="SFLD" id="SFLDS00029">
    <property type="entry name" value="Radical_SAM"/>
    <property type="match status" value="1"/>
</dbReference>
<proteinExistence type="predicted"/>
<protein>
    <submittedName>
        <fullName evidence="5">Radical SAM protein</fullName>
    </submittedName>
</protein>
<keyword evidence="3" id="KW-0411">Iron-sulfur</keyword>
<dbReference type="GO" id="GO:0003824">
    <property type="term" value="F:catalytic activity"/>
    <property type="evidence" value="ECO:0007669"/>
    <property type="project" value="InterPro"/>
</dbReference>
<dbReference type="GO" id="GO:0051536">
    <property type="term" value="F:iron-sulfur cluster binding"/>
    <property type="evidence" value="ECO:0007669"/>
    <property type="project" value="UniProtKB-KW"/>
</dbReference>
<evidence type="ECO:0000313" key="6">
    <source>
        <dbReference type="Proteomes" id="UP000216339"/>
    </source>
</evidence>
<dbReference type="SUPFAM" id="SSF102114">
    <property type="entry name" value="Radical SAM enzymes"/>
    <property type="match status" value="1"/>
</dbReference>
<dbReference type="NCBIfam" id="NF033668">
    <property type="entry name" value="rSAM_PA0069"/>
    <property type="match status" value="1"/>
</dbReference>